<evidence type="ECO:0000313" key="1">
    <source>
        <dbReference type="EMBL" id="MBM0745813.1"/>
    </source>
</evidence>
<keyword evidence="2" id="KW-1185">Reference proteome</keyword>
<dbReference type="GeneID" id="84691596"/>
<gene>
    <name evidence="1" type="ORF">JJB79_00030</name>
</gene>
<accession>A0ABS1Z091</accession>
<proteinExistence type="predicted"/>
<dbReference type="EMBL" id="JAFCXS010000001">
    <property type="protein sequence ID" value="MBM0745813.1"/>
    <property type="molecule type" value="Genomic_DNA"/>
</dbReference>
<name>A0ABS1Z091_9GAMM</name>
<protein>
    <submittedName>
        <fullName evidence="1">Uncharacterized protein</fullName>
    </submittedName>
</protein>
<dbReference type="Proteomes" id="UP000809137">
    <property type="component" value="Unassembled WGS sequence"/>
</dbReference>
<comment type="caution">
    <text evidence="1">The sequence shown here is derived from an EMBL/GenBank/DDBJ whole genome shotgun (WGS) entry which is preliminary data.</text>
</comment>
<organism evidence="1 2">
    <name type="scientific">Pantoea eucrina</name>
    <dbReference type="NCBI Taxonomy" id="472693"/>
    <lineage>
        <taxon>Bacteria</taxon>
        <taxon>Pseudomonadati</taxon>
        <taxon>Pseudomonadota</taxon>
        <taxon>Gammaproteobacteria</taxon>
        <taxon>Enterobacterales</taxon>
        <taxon>Erwiniaceae</taxon>
        <taxon>Pantoea</taxon>
    </lineage>
</organism>
<reference evidence="1 2" key="1">
    <citation type="submission" date="2021-01" db="EMBL/GenBank/DDBJ databases">
        <title>Complete genome sequence of Pantoea eucrina OB49, a heavy metal tolerant bacterium with PGPR potential isolated from wheat in Algeria.</title>
        <authorList>
            <person name="Lekired A."/>
            <person name="Ouzari I.H."/>
        </authorList>
    </citation>
    <scope>NUCLEOTIDE SEQUENCE [LARGE SCALE GENOMIC DNA]</scope>
    <source>
        <strain evidence="1 2">OB49</strain>
    </source>
</reference>
<sequence length="71" mass="7929">MKKPEIERTGLTGCAIGTAVVELLTKNVPLNRDNILYELERMKETSDELAVKAITQDAAKLLRKAGHTRHK</sequence>
<evidence type="ECO:0000313" key="2">
    <source>
        <dbReference type="Proteomes" id="UP000809137"/>
    </source>
</evidence>
<dbReference type="RefSeq" id="WP_039385092.1">
    <property type="nucleotide sequence ID" value="NZ_CP083448.1"/>
</dbReference>